<evidence type="ECO:0000313" key="3">
    <source>
        <dbReference type="Proteomes" id="UP000756921"/>
    </source>
</evidence>
<evidence type="ECO:0000256" key="1">
    <source>
        <dbReference type="SAM" id="MobiDB-lite"/>
    </source>
</evidence>
<dbReference type="EMBL" id="WJXW01000002">
    <property type="protein sequence ID" value="KAF9739655.1"/>
    <property type="molecule type" value="Genomic_DNA"/>
</dbReference>
<reference evidence="2" key="1">
    <citation type="journal article" date="2020" name="Mol. Plant Microbe Interact.">
        <title>Genome Sequence of the Biocontrol Agent Coniothyrium minitans strain Conio (IMI 134523).</title>
        <authorList>
            <person name="Patel D."/>
            <person name="Shittu T.A."/>
            <person name="Baroncelli R."/>
            <person name="Muthumeenakshi S."/>
            <person name="Osborne T.H."/>
            <person name="Janganan T.K."/>
            <person name="Sreenivasaprasad S."/>
        </authorList>
    </citation>
    <scope>NUCLEOTIDE SEQUENCE</scope>
    <source>
        <strain evidence="2">Conio</strain>
    </source>
</reference>
<organism evidence="2 3">
    <name type="scientific">Paraphaeosphaeria minitans</name>
    <dbReference type="NCBI Taxonomy" id="565426"/>
    <lineage>
        <taxon>Eukaryota</taxon>
        <taxon>Fungi</taxon>
        <taxon>Dikarya</taxon>
        <taxon>Ascomycota</taxon>
        <taxon>Pezizomycotina</taxon>
        <taxon>Dothideomycetes</taxon>
        <taxon>Pleosporomycetidae</taxon>
        <taxon>Pleosporales</taxon>
        <taxon>Massarineae</taxon>
        <taxon>Didymosphaeriaceae</taxon>
        <taxon>Paraphaeosphaeria</taxon>
    </lineage>
</organism>
<feature type="compositionally biased region" description="Acidic residues" evidence="1">
    <location>
        <begin position="1"/>
        <end position="20"/>
    </location>
</feature>
<accession>A0A9P6GSC8</accession>
<comment type="caution">
    <text evidence="2">The sequence shown here is derived from an EMBL/GenBank/DDBJ whole genome shotgun (WGS) entry which is preliminary data.</text>
</comment>
<feature type="region of interest" description="Disordered" evidence="1">
    <location>
        <begin position="250"/>
        <end position="270"/>
    </location>
</feature>
<feature type="compositionally biased region" description="Basic residues" evidence="1">
    <location>
        <begin position="463"/>
        <end position="479"/>
    </location>
</feature>
<dbReference type="AlphaFoldDB" id="A0A9P6GSC8"/>
<feature type="region of interest" description="Disordered" evidence="1">
    <location>
        <begin position="563"/>
        <end position="612"/>
    </location>
</feature>
<sequence length="612" mass="67538">MERMAEDEDVAHELQDEYQDDQTVRDGSHDFALGVDNQPSTFINNFEHEDVSISLDDTELALLRASQFPHDVTEPYKDSDLHPWTDDNCKLNMSPAQAYHYRRRVTRKPYVDPDNDNTIQEVLGQREKWTKSLMRAVLNVDDVFDKVESTAFKKINELSKHKVEAACHILFDTIIDRCLHGYRGDPEKDKARPNKAAYLKNPVDTELKCADRIKAAVDTLTKYKSVSVSMVDEGTFDTIANHPHALRKEKAIGRKSNDTKKAPSDKNKMHGEFVAKQDLELGDLVAKDADGKLVPLDRYAARKTKGIKRKGLSSTSGLQPEPAIPTETVDSFSTPTTKSNAPVQVTPATNSAHGHMTFWKPHCAKTPGNQENSPHPSTAPILASLITPSNARVNVPSPPPASSPTTIGPLQPFVHPLWRVYFPDSHGPYLPVATEPHNQTGVEQSVPHYPPHGSNRGPQHHEHNQHRVGPRNHGARKHATQPDGPHAQPAAAAPSGLYRRKRLGSLSRDSHATDHASASKSKKARTRNLALADHDREDISTDLSVPLGEDALPRRTSQDYELSFTGGAGAVPRKDGGFDREYSGTLEGGVGGEFTGKSAGWQDEDDSQLPKN</sequence>
<protein>
    <submittedName>
        <fullName evidence="2">Uncharacterized protein</fullName>
    </submittedName>
</protein>
<keyword evidence="3" id="KW-1185">Reference proteome</keyword>
<gene>
    <name evidence="2" type="ORF">PMIN01_02289</name>
</gene>
<feature type="compositionally biased region" description="Acidic residues" evidence="1">
    <location>
        <begin position="602"/>
        <end position="612"/>
    </location>
</feature>
<feature type="compositionally biased region" description="Basic and acidic residues" evidence="1">
    <location>
        <begin position="572"/>
        <end position="582"/>
    </location>
</feature>
<name>A0A9P6GSC8_9PLEO</name>
<dbReference type="OrthoDB" id="3801063at2759"/>
<dbReference type="Proteomes" id="UP000756921">
    <property type="component" value="Unassembled WGS sequence"/>
</dbReference>
<proteinExistence type="predicted"/>
<feature type="region of interest" description="Disordered" evidence="1">
    <location>
        <begin position="431"/>
        <end position="535"/>
    </location>
</feature>
<feature type="region of interest" description="Disordered" evidence="1">
    <location>
        <begin position="1"/>
        <end position="30"/>
    </location>
</feature>
<evidence type="ECO:0000313" key="2">
    <source>
        <dbReference type="EMBL" id="KAF9739655.1"/>
    </source>
</evidence>